<dbReference type="SMART" id="SM00220">
    <property type="entry name" value="S_TKc"/>
    <property type="match status" value="1"/>
</dbReference>
<protein>
    <recommendedName>
        <fullName evidence="1">Protein kinase domain-containing protein</fullName>
    </recommendedName>
</protein>
<dbReference type="Pfam" id="PF00069">
    <property type="entry name" value="Pkinase"/>
    <property type="match status" value="1"/>
</dbReference>
<dbReference type="PANTHER" id="PTHR44329:SF214">
    <property type="entry name" value="PROTEIN KINASE DOMAIN-CONTAINING PROTEIN"/>
    <property type="match status" value="1"/>
</dbReference>
<dbReference type="Gene3D" id="3.30.200.20">
    <property type="entry name" value="Phosphorylase Kinase, domain 1"/>
    <property type="match status" value="1"/>
</dbReference>
<sequence length="298" mass="33326">MRSRRGLWDDEIITARRIPRDQVHTKKFLCRGGYGEVYSGVFNRQPVAIKMLLPGTRTNLKHANQFLEEAKMAAKMDHPRIVSLIGVAWNSLSDVCVVFEFMDGGDLRTLLSSYESSQHRVGYDLTKATIALHICHALTYLHSLSSPIIHRDLKSHNILLDKALQAKLTDFGVSREWLNQTMTVGVGSSLWMAPEVFMGMKYDDKADIFSFGVVLSELDVHSLPYASAKKRSREQDGIELVDAALLQKVAAGILSLEFSEPHSIADLGRVCVSVDPNNRPSAAEALHRLQVAIRQEWA</sequence>
<dbReference type="Proteomes" id="UP000429607">
    <property type="component" value="Unassembled WGS sequence"/>
</dbReference>
<dbReference type="InterPro" id="IPR011009">
    <property type="entry name" value="Kinase-like_dom_sf"/>
</dbReference>
<dbReference type="GO" id="GO:0004674">
    <property type="term" value="F:protein serine/threonine kinase activity"/>
    <property type="evidence" value="ECO:0007669"/>
    <property type="project" value="TreeGrafter"/>
</dbReference>
<evidence type="ECO:0000313" key="4">
    <source>
        <dbReference type="Proteomes" id="UP000429607"/>
    </source>
</evidence>
<dbReference type="AlphaFoldDB" id="A0A6A3JEF6"/>
<dbReference type="SUPFAM" id="SSF56112">
    <property type="entry name" value="Protein kinase-like (PK-like)"/>
    <property type="match status" value="1"/>
</dbReference>
<accession>A0A6A3JEF6</accession>
<dbReference type="PROSITE" id="PS50011">
    <property type="entry name" value="PROTEIN_KINASE_DOM"/>
    <property type="match status" value="1"/>
</dbReference>
<proteinExistence type="predicted"/>
<feature type="domain" description="Protein kinase" evidence="1">
    <location>
        <begin position="23"/>
        <end position="298"/>
    </location>
</feature>
<dbReference type="PANTHER" id="PTHR44329">
    <property type="entry name" value="SERINE/THREONINE-PROTEIN KINASE TNNI3K-RELATED"/>
    <property type="match status" value="1"/>
</dbReference>
<evidence type="ECO:0000313" key="5">
    <source>
        <dbReference type="Proteomes" id="UP000435112"/>
    </source>
</evidence>
<dbReference type="Proteomes" id="UP000435112">
    <property type="component" value="Unassembled WGS sequence"/>
</dbReference>
<name>A0A6A3JEF6_9STRA</name>
<dbReference type="EMBL" id="QXFU01002009">
    <property type="protein sequence ID" value="KAE8991858.1"/>
    <property type="molecule type" value="Genomic_DNA"/>
</dbReference>
<comment type="caution">
    <text evidence="2">The sequence shown here is derived from an EMBL/GenBank/DDBJ whole genome shotgun (WGS) entry which is preliminary data.</text>
</comment>
<reference evidence="4 5" key="1">
    <citation type="submission" date="2018-09" db="EMBL/GenBank/DDBJ databases">
        <title>Genomic investigation of the strawberry pathogen Phytophthora fragariae indicates pathogenicity is determined by transcriptional variation in three key races.</title>
        <authorList>
            <person name="Adams T.M."/>
            <person name="Armitage A.D."/>
            <person name="Sobczyk M.K."/>
            <person name="Bates H.J."/>
            <person name="Dunwell J.M."/>
            <person name="Nellist C.F."/>
            <person name="Harrison R.J."/>
        </authorList>
    </citation>
    <scope>NUCLEOTIDE SEQUENCE [LARGE SCALE GENOMIC DNA]</scope>
    <source>
        <strain evidence="3 4">SCRP249</strain>
        <strain evidence="2 5">SCRP324</strain>
    </source>
</reference>
<dbReference type="OrthoDB" id="127347at2759"/>
<dbReference type="InterPro" id="IPR051681">
    <property type="entry name" value="Ser/Thr_Kinases-Pseudokinases"/>
</dbReference>
<dbReference type="PROSITE" id="PS00108">
    <property type="entry name" value="PROTEIN_KINASE_ST"/>
    <property type="match status" value="1"/>
</dbReference>
<evidence type="ECO:0000313" key="2">
    <source>
        <dbReference type="EMBL" id="KAE8991858.1"/>
    </source>
</evidence>
<dbReference type="EMBL" id="QXFV01001479">
    <property type="protein sequence ID" value="KAE9004904.1"/>
    <property type="molecule type" value="Genomic_DNA"/>
</dbReference>
<dbReference type="Gene3D" id="1.10.510.10">
    <property type="entry name" value="Transferase(Phosphotransferase) domain 1"/>
    <property type="match status" value="1"/>
</dbReference>
<evidence type="ECO:0000259" key="1">
    <source>
        <dbReference type="PROSITE" id="PS50011"/>
    </source>
</evidence>
<organism evidence="2 5">
    <name type="scientific">Phytophthora rubi</name>
    <dbReference type="NCBI Taxonomy" id="129364"/>
    <lineage>
        <taxon>Eukaryota</taxon>
        <taxon>Sar</taxon>
        <taxon>Stramenopiles</taxon>
        <taxon>Oomycota</taxon>
        <taxon>Peronosporomycetes</taxon>
        <taxon>Peronosporales</taxon>
        <taxon>Peronosporaceae</taxon>
        <taxon>Phytophthora</taxon>
    </lineage>
</organism>
<dbReference type="GO" id="GO:0005524">
    <property type="term" value="F:ATP binding"/>
    <property type="evidence" value="ECO:0007669"/>
    <property type="project" value="InterPro"/>
</dbReference>
<dbReference type="InterPro" id="IPR008271">
    <property type="entry name" value="Ser/Thr_kinase_AS"/>
</dbReference>
<dbReference type="InterPro" id="IPR000719">
    <property type="entry name" value="Prot_kinase_dom"/>
</dbReference>
<gene>
    <name evidence="3" type="ORF">PR001_g17594</name>
    <name evidence="2" type="ORF">PR002_g20722</name>
</gene>
<evidence type="ECO:0000313" key="3">
    <source>
        <dbReference type="EMBL" id="KAE9004904.1"/>
    </source>
</evidence>
<dbReference type="PIRSF" id="PIRSF000654">
    <property type="entry name" value="Integrin-linked_kinase"/>
    <property type="match status" value="1"/>
</dbReference>